<protein>
    <submittedName>
        <fullName evidence="2">Molybdopterin-guanine dinucleotide biosynthesis protein B</fullName>
    </submittedName>
</protein>
<proteinExistence type="predicted"/>
<dbReference type="SUPFAM" id="SSF52540">
    <property type="entry name" value="P-loop containing nucleoside triphosphate hydrolases"/>
    <property type="match status" value="1"/>
</dbReference>
<dbReference type="InterPro" id="IPR027417">
    <property type="entry name" value="P-loop_NTPase"/>
</dbReference>
<dbReference type="EMBL" id="JBHUEH010000032">
    <property type="protein sequence ID" value="MFD1887650.1"/>
    <property type="molecule type" value="Genomic_DNA"/>
</dbReference>
<evidence type="ECO:0000259" key="1">
    <source>
        <dbReference type="Pfam" id="PF03205"/>
    </source>
</evidence>
<organism evidence="2 3">
    <name type="scientific">Paenibacillus wenxiniae</name>
    <dbReference type="NCBI Taxonomy" id="1636843"/>
    <lineage>
        <taxon>Bacteria</taxon>
        <taxon>Bacillati</taxon>
        <taxon>Bacillota</taxon>
        <taxon>Bacilli</taxon>
        <taxon>Bacillales</taxon>
        <taxon>Paenibacillaceae</taxon>
        <taxon>Paenibacillus</taxon>
    </lineage>
</organism>
<sequence>MNDHTGQTPMPNDHRPPIIQIVGYKNSGKTTLVTSLLRLLVQHGLRVAVIKHDAHQFQMDHPGTDTYAHTEAGAAAIAITSPRRTAIIREQSASLEQLIDELVESTLDRYDLILVEGFKRENYPKVALIADEKGLELLSELTSIHWMYTRLASAHVTKYVEQKDHLNLKDIPIIPAGKDGIMDMFIALHAYIQSSTS</sequence>
<evidence type="ECO:0000313" key="3">
    <source>
        <dbReference type="Proteomes" id="UP001597233"/>
    </source>
</evidence>
<feature type="domain" description="Molybdopterin-guanine dinucleotide biosynthesis protein B (MobB)" evidence="1">
    <location>
        <begin position="18"/>
        <end position="138"/>
    </location>
</feature>
<dbReference type="InterPro" id="IPR052539">
    <property type="entry name" value="MGD_biosynthesis_adapter"/>
</dbReference>
<dbReference type="RefSeq" id="WP_347324051.1">
    <property type="nucleotide sequence ID" value="NZ_JBCGUH010000002.1"/>
</dbReference>
<name>A0ABW4RN20_9BACL</name>
<gene>
    <name evidence="2" type="primary">mobB</name>
    <name evidence="2" type="ORF">ACFSC9_19415</name>
</gene>
<dbReference type="InterPro" id="IPR004435">
    <property type="entry name" value="MobB_dom"/>
</dbReference>
<dbReference type="Pfam" id="PF03205">
    <property type="entry name" value="MobB"/>
    <property type="match status" value="1"/>
</dbReference>
<dbReference type="CDD" id="cd03116">
    <property type="entry name" value="MobB"/>
    <property type="match status" value="1"/>
</dbReference>
<dbReference type="PANTHER" id="PTHR40072:SF1">
    <property type="entry name" value="MOLYBDOPTERIN-GUANINE DINUCLEOTIDE BIOSYNTHESIS ADAPTER PROTEIN"/>
    <property type="match status" value="1"/>
</dbReference>
<dbReference type="Gene3D" id="3.40.50.300">
    <property type="entry name" value="P-loop containing nucleotide triphosphate hydrolases"/>
    <property type="match status" value="1"/>
</dbReference>
<accession>A0ABW4RN20</accession>
<dbReference type="Proteomes" id="UP001597233">
    <property type="component" value="Unassembled WGS sequence"/>
</dbReference>
<dbReference type="PANTHER" id="PTHR40072">
    <property type="entry name" value="MOLYBDOPTERIN-GUANINE DINUCLEOTIDE BIOSYNTHESIS ADAPTER PROTEIN-RELATED"/>
    <property type="match status" value="1"/>
</dbReference>
<dbReference type="NCBIfam" id="TIGR00176">
    <property type="entry name" value="mobB"/>
    <property type="match status" value="1"/>
</dbReference>
<comment type="caution">
    <text evidence="2">The sequence shown here is derived from an EMBL/GenBank/DDBJ whole genome shotgun (WGS) entry which is preliminary data.</text>
</comment>
<evidence type="ECO:0000313" key="2">
    <source>
        <dbReference type="EMBL" id="MFD1887650.1"/>
    </source>
</evidence>
<reference evidence="3" key="1">
    <citation type="journal article" date="2019" name="Int. J. Syst. Evol. Microbiol.">
        <title>The Global Catalogue of Microorganisms (GCM) 10K type strain sequencing project: providing services to taxonomists for standard genome sequencing and annotation.</title>
        <authorList>
            <consortium name="The Broad Institute Genomics Platform"/>
            <consortium name="The Broad Institute Genome Sequencing Center for Infectious Disease"/>
            <person name="Wu L."/>
            <person name="Ma J."/>
        </authorList>
    </citation>
    <scope>NUCLEOTIDE SEQUENCE [LARGE SCALE GENOMIC DNA]</scope>
    <source>
        <strain evidence="3">CCUG 54950</strain>
    </source>
</reference>
<keyword evidence="3" id="KW-1185">Reference proteome</keyword>